<dbReference type="InterPro" id="IPR017850">
    <property type="entry name" value="Alkaline_phosphatase_core_sf"/>
</dbReference>
<accession>A0A1G1KVL1</accession>
<evidence type="ECO:0000313" key="2">
    <source>
        <dbReference type="EMBL" id="OGW96931.1"/>
    </source>
</evidence>
<dbReference type="PANTHER" id="PTHR43751:SF3">
    <property type="entry name" value="SULFATASE N-TERMINAL DOMAIN-CONTAINING PROTEIN"/>
    <property type="match status" value="1"/>
</dbReference>
<comment type="caution">
    <text evidence="2">The sequence shown here is derived from an EMBL/GenBank/DDBJ whole genome shotgun (WGS) entry which is preliminary data.</text>
</comment>
<feature type="domain" description="Sulfatase N-terminal" evidence="1">
    <location>
        <begin position="10"/>
        <end position="365"/>
    </location>
</feature>
<dbReference type="EMBL" id="MHFR01000045">
    <property type="protein sequence ID" value="OGW96931.1"/>
    <property type="molecule type" value="Genomic_DNA"/>
</dbReference>
<dbReference type="PANTHER" id="PTHR43751">
    <property type="entry name" value="SULFATASE"/>
    <property type="match status" value="1"/>
</dbReference>
<dbReference type="Gene3D" id="3.40.720.10">
    <property type="entry name" value="Alkaline Phosphatase, subunit A"/>
    <property type="match status" value="1"/>
</dbReference>
<reference evidence="2 3" key="1">
    <citation type="journal article" date="2016" name="Nat. Commun.">
        <title>Thousands of microbial genomes shed light on interconnected biogeochemical processes in an aquifer system.</title>
        <authorList>
            <person name="Anantharaman K."/>
            <person name="Brown C.T."/>
            <person name="Hug L.A."/>
            <person name="Sharon I."/>
            <person name="Castelle C.J."/>
            <person name="Probst A.J."/>
            <person name="Thomas B.C."/>
            <person name="Singh A."/>
            <person name="Wilkins M.J."/>
            <person name="Karaoz U."/>
            <person name="Brodie E.L."/>
            <person name="Williams K.H."/>
            <person name="Hubbard S.S."/>
            <person name="Banfield J.F."/>
        </authorList>
    </citation>
    <scope>NUCLEOTIDE SEQUENCE [LARGE SCALE GENOMIC DNA]</scope>
</reference>
<dbReference type="SUPFAM" id="SSF53649">
    <property type="entry name" value="Alkaline phosphatase-like"/>
    <property type="match status" value="1"/>
</dbReference>
<dbReference type="CDD" id="cd16148">
    <property type="entry name" value="sulfatase_like"/>
    <property type="match status" value="1"/>
</dbReference>
<dbReference type="AlphaFoldDB" id="A0A1G1KVL1"/>
<evidence type="ECO:0000313" key="3">
    <source>
        <dbReference type="Proteomes" id="UP000178187"/>
    </source>
</evidence>
<dbReference type="InterPro" id="IPR052701">
    <property type="entry name" value="GAG_Ulvan_Degrading_Sulfatases"/>
</dbReference>
<sequence>MTQDDRSKTNLVLLTVDALRPDHLSSYGYSLKTDEALDPFRNKIAVFKNAYTYSMATVRSFPAIMASIWPDLCETKVLWQYVKKLDIPYKARMLAEIFQDHGYHTIAHTCWTNFLTPGQGYARGFDDYVGISREDHLPPDSLFNSFVKHTIYTMRYCPSKKMVHFFERAFHWLRETYNALSKKNLKQPVGLEGRNCVTVTNYILDRLTALEPNKPFMAWAHYLDTHIPLNPPEENQGNRDKLHAIKRILNEAILKQKPIRHDLMPVLLDLYDRSILHVFSQINRIFKFLERRDQLKNTCIVILADHGYGFWEHGYWETPPEQFYDESIRVPLMIYHPELSSGMPSIEQPVSLIDLAPSLLNICGISEENTFFGESFVSLLQEKSSVDPKKSIWIETIDDSHFYCRIKKQSKIIYDQDGGRFLLKLNHQDRVDSLLESEQKDFLDDLKLYERSKREFAEKIKT</sequence>
<gene>
    <name evidence="2" type="ORF">A3G33_02920</name>
</gene>
<dbReference type="Pfam" id="PF00884">
    <property type="entry name" value="Sulfatase"/>
    <property type="match status" value="1"/>
</dbReference>
<organism evidence="2 3">
    <name type="scientific">Candidatus Danuiimicrobium aquiferis</name>
    <dbReference type="NCBI Taxonomy" id="1801832"/>
    <lineage>
        <taxon>Bacteria</taxon>
        <taxon>Pseudomonadati</taxon>
        <taxon>Candidatus Omnitrophota</taxon>
        <taxon>Candidatus Danuiimicrobium</taxon>
    </lineage>
</organism>
<dbReference type="Proteomes" id="UP000178187">
    <property type="component" value="Unassembled WGS sequence"/>
</dbReference>
<evidence type="ECO:0000259" key="1">
    <source>
        <dbReference type="Pfam" id="PF00884"/>
    </source>
</evidence>
<protein>
    <recommendedName>
        <fullName evidence="1">Sulfatase N-terminal domain-containing protein</fullName>
    </recommendedName>
</protein>
<dbReference type="InterPro" id="IPR000917">
    <property type="entry name" value="Sulfatase_N"/>
</dbReference>
<proteinExistence type="predicted"/>
<name>A0A1G1KVL1_9BACT</name>